<evidence type="ECO:0000313" key="3">
    <source>
        <dbReference type="Proteomes" id="UP000317369"/>
    </source>
</evidence>
<dbReference type="SUPFAM" id="SSF52833">
    <property type="entry name" value="Thioredoxin-like"/>
    <property type="match status" value="1"/>
</dbReference>
<name>A0A517YTC8_9BACT</name>
<dbReference type="Proteomes" id="UP000317369">
    <property type="component" value="Chromosome"/>
</dbReference>
<dbReference type="GO" id="GO:0016209">
    <property type="term" value="F:antioxidant activity"/>
    <property type="evidence" value="ECO:0007669"/>
    <property type="project" value="InterPro"/>
</dbReference>
<dbReference type="KEGG" id="pcor:KS4_15400"/>
<dbReference type="EMBL" id="CP036425">
    <property type="protein sequence ID" value="QDU33490.1"/>
    <property type="molecule type" value="Genomic_DNA"/>
</dbReference>
<protein>
    <submittedName>
        <fullName evidence="2">Thiol-disulfide oxidoreductase ResA</fullName>
    </submittedName>
</protein>
<dbReference type="Gene3D" id="3.40.30.10">
    <property type="entry name" value="Glutaredoxin"/>
    <property type="match status" value="1"/>
</dbReference>
<dbReference type="OrthoDB" id="9788721at2"/>
<evidence type="ECO:0000259" key="1">
    <source>
        <dbReference type="PROSITE" id="PS51352"/>
    </source>
</evidence>
<sequence length="210" mass="22960">MKKLTGSILGLMLVALIIVAGVSVTNAADEMKAKVGAQAPDFTLKDVTTGKEISLDDYKGKIVVMTFQSINCPWDRYREEGGYQRILSKLAPEYTDKGVQFIAINSNANETVEEVASYARESKVPYPILKDPGNVVADEYGGRTTPHFYVIDKDGKLVYMGGFENAPNTPENCGHMDTPYLVPVLNAEIEGKELPYKVTKSKGCGIKRAS</sequence>
<dbReference type="PROSITE" id="PS51352">
    <property type="entry name" value="THIOREDOXIN_2"/>
    <property type="match status" value="1"/>
</dbReference>
<dbReference type="Pfam" id="PF00578">
    <property type="entry name" value="AhpC-TSA"/>
    <property type="match status" value="1"/>
</dbReference>
<dbReference type="InterPro" id="IPR036249">
    <property type="entry name" value="Thioredoxin-like_sf"/>
</dbReference>
<reference evidence="2 3" key="1">
    <citation type="submission" date="2019-02" db="EMBL/GenBank/DDBJ databases">
        <title>Deep-cultivation of Planctomycetes and their phenomic and genomic characterization uncovers novel biology.</title>
        <authorList>
            <person name="Wiegand S."/>
            <person name="Jogler M."/>
            <person name="Boedeker C."/>
            <person name="Pinto D."/>
            <person name="Vollmers J."/>
            <person name="Rivas-Marin E."/>
            <person name="Kohn T."/>
            <person name="Peeters S.H."/>
            <person name="Heuer A."/>
            <person name="Rast P."/>
            <person name="Oberbeckmann S."/>
            <person name="Bunk B."/>
            <person name="Jeske O."/>
            <person name="Meyerdierks A."/>
            <person name="Storesund J.E."/>
            <person name="Kallscheuer N."/>
            <person name="Luecker S."/>
            <person name="Lage O.M."/>
            <person name="Pohl T."/>
            <person name="Merkel B.J."/>
            <person name="Hornburger P."/>
            <person name="Mueller R.-W."/>
            <person name="Bruemmer F."/>
            <person name="Labrenz M."/>
            <person name="Spormann A.M."/>
            <person name="Op den Camp H."/>
            <person name="Overmann J."/>
            <person name="Amann R."/>
            <person name="Jetten M.S.M."/>
            <person name="Mascher T."/>
            <person name="Medema M.H."/>
            <person name="Devos D.P."/>
            <person name="Kaster A.-K."/>
            <person name="Ovreas L."/>
            <person name="Rohde M."/>
            <person name="Galperin M.Y."/>
            <person name="Jogler C."/>
        </authorList>
    </citation>
    <scope>NUCLEOTIDE SEQUENCE [LARGE SCALE GENOMIC DNA]</scope>
    <source>
        <strain evidence="2 3">KS4</strain>
    </source>
</reference>
<organism evidence="2 3">
    <name type="scientific">Poriferisphaera corsica</name>
    <dbReference type="NCBI Taxonomy" id="2528020"/>
    <lineage>
        <taxon>Bacteria</taxon>
        <taxon>Pseudomonadati</taxon>
        <taxon>Planctomycetota</taxon>
        <taxon>Phycisphaerae</taxon>
        <taxon>Phycisphaerales</taxon>
        <taxon>Phycisphaeraceae</taxon>
        <taxon>Poriferisphaera</taxon>
    </lineage>
</organism>
<dbReference type="RefSeq" id="WP_145076565.1">
    <property type="nucleotide sequence ID" value="NZ_CP036425.1"/>
</dbReference>
<feature type="domain" description="Thioredoxin" evidence="1">
    <location>
        <begin position="33"/>
        <end position="190"/>
    </location>
</feature>
<accession>A0A517YTC8</accession>
<gene>
    <name evidence="2" type="primary">resA_4</name>
    <name evidence="2" type="ORF">KS4_15400</name>
</gene>
<proteinExistence type="predicted"/>
<dbReference type="GO" id="GO:0016491">
    <property type="term" value="F:oxidoreductase activity"/>
    <property type="evidence" value="ECO:0007669"/>
    <property type="project" value="InterPro"/>
</dbReference>
<dbReference type="PANTHER" id="PTHR43640">
    <property type="entry name" value="OS07G0260300 PROTEIN"/>
    <property type="match status" value="1"/>
</dbReference>
<keyword evidence="3" id="KW-1185">Reference proteome</keyword>
<evidence type="ECO:0000313" key="2">
    <source>
        <dbReference type="EMBL" id="QDU33490.1"/>
    </source>
</evidence>
<dbReference type="InterPro" id="IPR047262">
    <property type="entry name" value="PRX-like1"/>
</dbReference>
<dbReference type="InterPro" id="IPR000866">
    <property type="entry name" value="AhpC/TSA"/>
</dbReference>
<dbReference type="InterPro" id="IPR013766">
    <property type="entry name" value="Thioredoxin_domain"/>
</dbReference>
<dbReference type="AlphaFoldDB" id="A0A517YTC8"/>
<dbReference type="PANTHER" id="PTHR43640:SF1">
    <property type="entry name" value="THIOREDOXIN-DEPENDENT PEROXIREDOXIN"/>
    <property type="match status" value="1"/>
</dbReference>